<protein>
    <submittedName>
        <fullName evidence="2">GNAT family N-acetyltransferase</fullName>
    </submittedName>
</protein>
<keyword evidence="1 2" id="KW-0808">Transferase</keyword>
<sequence>MTDDARGELEIRRFVAEDEQGVIDVILPIQREEFGIAITIGDQPDLRSIADFYQSGIGDFWVATVGDQVVGTLGLKDIGASQAAIRKMFVAPDFRGRSHGVAARLLESLLAHAQHRKIAALFLGTTDKFLAAHRFYEKNGFAEIAKDDLPAGFPVMSVDTKFYVRRLAFAA</sequence>
<dbReference type="Proteomes" id="UP000510721">
    <property type="component" value="Chromosome"/>
</dbReference>
<dbReference type="GO" id="GO:0008080">
    <property type="term" value="F:N-acetyltransferase activity"/>
    <property type="evidence" value="ECO:0007669"/>
    <property type="project" value="InterPro"/>
</dbReference>
<dbReference type="InterPro" id="IPR050769">
    <property type="entry name" value="NAT_camello-type"/>
</dbReference>
<reference evidence="2 3" key="1">
    <citation type="submission" date="2019-06" db="EMBL/GenBank/DDBJ databases">
        <title>Complete genome sequence of Ensifer mexicanus ITTG R7 isolated from nodules of Acacia angustissima (Mill.) Kuntze.</title>
        <authorList>
            <person name="Rincon-Rosales R."/>
            <person name="Rogel M.A."/>
            <person name="Guerrero G."/>
            <person name="Rincon-Molina C.I."/>
            <person name="Lopez-Lopez A."/>
            <person name="Martinez-Romero E."/>
        </authorList>
    </citation>
    <scope>NUCLEOTIDE SEQUENCE [LARGE SCALE GENOMIC DNA]</scope>
    <source>
        <strain evidence="2 3">ITTG R7</strain>
    </source>
</reference>
<organism evidence="2 3">
    <name type="scientific">Sinorhizobium mexicanum</name>
    <dbReference type="NCBI Taxonomy" id="375549"/>
    <lineage>
        <taxon>Bacteria</taxon>
        <taxon>Pseudomonadati</taxon>
        <taxon>Pseudomonadota</taxon>
        <taxon>Alphaproteobacteria</taxon>
        <taxon>Hyphomicrobiales</taxon>
        <taxon>Rhizobiaceae</taxon>
        <taxon>Sinorhizobium/Ensifer group</taxon>
        <taxon>Sinorhizobium</taxon>
    </lineage>
</organism>
<dbReference type="Gene3D" id="3.40.630.30">
    <property type="match status" value="1"/>
</dbReference>
<proteinExistence type="predicted"/>
<gene>
    <name evidence="2" type="ORF">FKV68_04825</name>
</gene>
<dbReference type="KEGG" id="emx:FKV68_04825"/>
<accession>A0A859QL62</accession>
<dbReference type="AlphaFoldDB" id="A0A859QL62"/>
<dbReference type="EMBL" id="CP041238">
    <property type="protein sequence ID" value="QLL60826.1"/>
    <property type="molecule type" value="Genomic_DNA"/>
</dbReference>
<evidence type="ECO:0000313" key="3">
    <source>
        <dbReference type="Proteomes" id="UP000510721"/>
    </source>
</evidence>
<dbReference type="CDD" id="cd04301">
    <property type="entry name" value="NAT_SF"/>
    <property type="match status" value="1"/>
</dbReference>
<dbReference type="SUPFAM" id="SSF55729">
    <property type="entry name" value="Acyl-CoA N-acyltransferases (Nat)"/>
    <property type="match status" value="1"/>
</dbReference>
<dbReference type="PROSITE" id="PS51186">
    <property type="entry name" value="GNAT"/>
    <property type="match status" value="1"/>
</dbReference>
<dbReference type="RefSeq" id="WP_180940388.1">
    <property type="nucleotide sequence ID" value="NZ_CP041238.1"/>
</dbReference>
<dbReference type="Pfam" id="PF00583">
    <property type="entry name" value="Acetyltransf_1"/>
    <property type="match status" value="1"/>
</dbReference>
<dbReference type="PANTHER" id="PTHR13947">
    <property type="entry name" value="GNAT FAMILY N-ACETYLTRANSFERASE"/>
    <property type="match status" value="1"/>
</dbReference>
<evidence type="ECO:0000256" key="1">
    <source>
        <dbReference type="ARBA" id="ARBA00022679"/>
    </source>
</evidence>
<dbReference type="PANTHER" id="PTHR13947:SF37">
    <property type="entry name" value="LD18367P"/>
    <property type="match status" value="1"/>
</dbReference>
<dbReference type="InterPro" id="IPR016181">
    <property type="entry name" value="Acyl_CoA_acyltransferase"/>
</dbReference>
<dbReference type="InterPro" id="IPR000182">
    <property type="entry name" value="GNAT_dom"/>
</dbReference>
<name>A0A859QL62_9HYPH</name>
<keyword evidence="3" id="KW-1185">Reference proteome</keyword>
<evidence type="ECO:0000313" key="2">
    <source>
        <dbReference type="EMBL" id="QLL60826.1"/>
    </source>
</evidence>